<proteinExistence type="predicted"/>
<accession>A0A0W8F9N2</accession>
<evidence type="ECO:0000256" key="1">
    <source>
        <dbReference type="ARBA" id="ARBA00022994"/>
    </source>
</evidence>
<organism evidence="2">
    <name type="scientific">hydrocarbon metagenome</name>
    <dbReference type="NCBI Taxonomy" id="938273"/>
    <lineage>
        <taxon>unclassified sequences</taxon>
        <taxon>metagenomes</taxon>
        <taxon>ecological metagenomes</taxon>
    </lineage>
</organism>
<reference evidence="2" key="1">
    <citation type="journal article" date="2015" name="Proc. Natl. Acad. Sci. U.S.A.">
        <title>Networks of energetic and metabolic interactions define dynamics in microbial communities.</title>
        <authorList>
            <person name="Embree M."/>
            <person name="Liu J.K."/>
            <person name="Al-Bassam M.M."/>
            <person name="Zengler K."/>
        </authorList>
    </citation>
    <scope>NUCLEOTIDE SEQUENCE</scope>
</reference>
<keyword evidence="1" id="KW-0484">Methanogenesis</keyword>
<dbReference type="PIRSF" id="PIRSF003137">
    <property type="entry name" value="McrC"/>
    <property type="match status" value="1"/>
</dbReference>
<dbReference type="InterPro" id="IPR007687">
    <property type="entry name" value="Me_CoM_Rdtase_prot-C"/>
</dbReference>
<dbReference type="GO" id="GO:0015948">
    <property type="term" value="P:methanogenesis"/>
    <property type="evidence" value="ECO:0007669"/>
    <property type="project" value="UniProtKB-KW"/>
</dbReference>
<dbReference type="NCBIfam" id="TIGR03264">
    <property type="entry name" value="met_CoM_red_C"/>
    <property type="match status" value="1"/>
</dbReference>
<dbReference type="AlphaFoldDB" id="A0A0W8F9N2"/>
<sequence length="217" mass="23694">MIGRTTQVVDCRESMGLAKGGGLAQRGTLSEATKPDVIAIAMSPGRRHITKPVCEMTYGLRREGIQTSVLVLEAGTGVPESFPQGSRGYGPTFGLSEKEVEQIARHKIAVFHLGNVRSHVIFKAKEILSQVDIPAVVVAQCPMDLEDFAKEGVKTRLVKPSRQKTQTLGEVVDLVTGITRGATCNRVKLNQLAKVLNKHLAEISEREARELAKKQKR</sequence>
<dbReference type="InterPro" id="IPR026327">
    <property type="entry name" value="Me_CoM_Rdtase_prot-C-like"/>
</dbReference>
<dbReference type="EMBL" id="LNQE01001436">
    <property type="protein sequence ID" value="KUG17521.1"/>
    <property type="molecule type" value="Genomic_DNA"/>
</dbReference>
<gene>
    <name evidence="2" type="ORF">ASZ90_012792</name>
</gene>
<comment type="caution">
    <text evidence="2">The sequence shown here is derived from an EMBL/GenBank/DDBJ whole genome shotgun (WGS) entry which is preliminary data.</text>
</comment>
<dbReference type="Pfam" id="PF04609">
    <property type="entry name" value="MCR_C"/>
    <property type="match status" value="1"/>
</dbReference>
<name>A0A0W8F9N2_9ZZZZ</name>
<protein>
    <submittedName>
        <fullName evidence="2">Methyl coenzyme m reductase operon protein c</fullName>
    </submittedName>
</protein>
<evidence type="ECO:0000313" key="2">
    <source>
        <dbReference type="EMBL" id="KUG17521.1"/>
    </source>
</evidence>